<evidence type="ECO:0000313" key="1">
    <source>
        <dbReference type="EMBL" id="QHT80397.1"/>
    </source>
</evidence>
<dbReference type="EMBL" id="MN739968">
    <property type="protein sequence ID" value="QHT80397.1"/>
    <property type="molecule type" value="Genomic_DNA"/>
</dbReference>
<dbReference type="AlphaFoldDB" id="A0A6C0HJ50"/>
<name>A0A6C0HJ50_9ZZZZ</name>
<protein>
    <submittedName>
        <fullName evidence="1">Uncharacterized protein</fullName>
    </submittedName>
</protein>
<sequence>MAQKIIAFLSNKLTLRGTEIAMYDYAEYNEILLGNKSIIITRNYNPPNKT</sequence>
<organism evidence="1">
    <name type="scientific">viral metagenome</name>
    <dbReference type="NCBI Taxonomy" id="1070528"/>
    <lineage>
        <taxon>unclassified sequences</taxon>
        <taxon>metagenomes</taxon>
        <taxon>organismal metagenomes</taxon>
    </lineage>
</organism>
<proteinExistence type="predicted"/>
<accession>A0A6C0HJ50</accession>
<reference evidence="1" key="1">
    <citation type="journal article" date="2020" name="Nature">
        <title>Giant virus diversity and host interactions through global metagenomics.</title>
        <authorList>
            <person name="Schulz F."/>
            <person name="Roux S."/>
            <person name="Paez-Espino D."/>
            <person name="Jungbluth S."/>
            <person name="Walsh D.A."/>
            <person name="Denef V.J."/>
            <person name="McMahon K.D."/>
            <person name="Konstantinidis K.T."/>
            <person name="Eloe-Fadrosh E.A."/>
            <person name="Kyrpides N.C."/>
            <person name="Woyke T."/>
        </authorList>
    </citation>
    <scope>NUCLEOTIDE SEQUENCE</scope>
    <source>
        <strain evidence="1">GVMAG-M-3300023184-120</strain>
    </source>
</reference>